<dbReference type="SUPFAM" id="SSF53822">
    <property type="entry name" value="Periplasmic binding protein-like I"/>
    <property type="match status" value="1"/>
</dbReference>
<dbReference type="Pfam" id="PF13407">
    <property type="entry name" value="Peripla_BP_4"/>
    <property type="match status" value="1"/>
</dbReference>
<dbReference type="AlphaFoldDB" id="A0A173VIN6"/>
<dbReference type="InterPro" id="IPR025997">
    <property type="entry name" value="SBP_2_dom"/>
</dbReference>
<gene>
    <name evidence="11" type="primary">mglB_3</name>
    <name evidence="11" type="ORF">ERS852573_02956</name>
</gene>
<evidence type="ECO:0000256" key="1">
    <source>
        <dbReference type="ARBA" id="ARBA00004196"/>
    </source>
</evidence>
<evidence type="ECO:0000256" key="6">
    <source>
        <dbReference type="ARBA" id="ARBA00022764"/>
    </source>
</evidence>
<evidence type="ECO:0000256" key="2">
    <source>
        <dbReference type="ARBA" id="ARBA00022448"/>
    </source>
</evidence>
<keyword evidence="5" id="KW-0732">Signal</keyword>
<feature type="domain" description="Periplasmic binding protein" evidence="10">
    <location>
        <begin position="54"/>
        <end position="326"/>
    </location>
</feature>
<dbReference type="InterPro" id="IPR050555">
    <property type="entry name" value="Bact_Solute-Bind_Prot2"/>
</dbReference>
<accession>A0A173VIN6</accession>
<dbReference type="Gene3D" id="3.40.50.2300">
    <property type="match status" value="2"/>
</dbReference>
<sequence length="349" mass="39942">MNMMRCFQGDRKMKHGKKCKIDKYTLILIVLLLLLTGLVIAWKLPQKEDRYIHVGIAVYDRSDTFMESYIRELEDKIGQTKILGKKVSYEIYDAEGIGSRQEKQLQEMYAQDYDVMLVNLVEPASAASVLTDAKDADIPVILFNREIDEKDLKISKNVWYVGTDARAAGVMQGELLKDLWKKQSRILDWNGNGMLDYVLVEGEESHFDAIRRTSGFLETGAELPLNQKGNILAEWKRKLAYEKFAALDDEAVQNVEAVICNNDDMALGVYDYYKEKNLKLPVIIGINNSEEMHQKIMSGEMYGTIDNKMEDQVMEICRLMQAILKKDTGSYQKVWYSTPKAIVKAEGTE</sequence>
<organism evidence="11 12">
    <name type="scientific">Dorea longicatena</name>
    <dbReference type="NCBI Taxonomy" id="88431"/>
    <lineage>
        <taxon>Bacteria</taxon>
        <taxon>Bacillati</taxon>
        <taxon>Bacillota</taxon>
        <taxon>Clostridia</taxon>
        <taxon>Lachnospirales</taxon>
        <taxon>Lachnospiraceae</taxon>
        <taxon>Dorea</taxon>
    </lineage>
</organism>
<evidence type="ECO:0000256" key="3">
    <source>
        <dbReference type="ARBA" id="ARBA00022597"/>
    </source>
</evidence>
<dbReference type="Proteomes" id="UP000095597">
    <property type="component" value="Unassembled WGS sequence"/>
</dbReference>
<comment type="subunit">
    <text evidence="8">The ABC transporter complex is composed of one ATP-binding protein (MglA), two transmembrane proteins (MglC) and a solute-binding protein (MglB).</text>
</comment>
<evidence type="ECO:0000256" key="8">
    <source>
        <dbReference type="ARBA" id="ARBA00034323"/>
    </source>
</evidence>
<keyword evidence="3" id="KW-0762">Sugar transport</keyword>
<keyword evidence="4" id="KW-0479">Metal-binding</keyword>
<keyword evidence="6" id="KW-0574">Periplasm</keyword>
<protein>
    <recommendedName>
        <fullName evidence="9">D-galactose/methyl-galactoside binding periplasmic protein MglB</fullName>
    </recommendedName>
</protein>
<evidence type="ECO:0000256" key="9">
    <source>
        <dbReference type="ARBA" id="ARBA00034344"/>
    </source>
</evidence>
<evidence type="ECO:0000256" key="7">
    <source>
        <dbReference type="ARBA" id="ARBA00022837"/>
    </source>
</evidence>
<dbReference type="GO" id="GO:0030288">
    <property type="term" value="C:outer membrane-bounded periplasmic space"/>
    <property type="evidence" value="ECO:0007669"/>
    <property type="project" value="TreeGrafter"/>
</dbReference>
<dbReference type="CDD" id="cd01539">
    <property type="entry name" value="PBP1_GGBP"/>
    <property type="match status" value="1"/>
</dbReference>
<keyword evidence="7" id="KW-0106">Calcium</keyword>
<evidence type="ECO:0000313" key="11">
    <source>
        <dbReference type="EMBL" id="CUN26005.1"/>
    </source>
</evidence>
<dbReference type="GO" id="GO:0030246">
    <property type="term" value="F:carbohydrate binding"/>
    <property type="evidence" value="ECO:0007669"/>
    <property type="project" value="InterPro"/>
</dbReference>
<keyword evidence="2" id="KW-0813">Transport</keyword>
<reference evidence="11 12" key="1">
    <citation type="submission" date="2015-09" db="EMBL/GenBank/DDBJ databases">
        <authorList>
            <consortium name="Pathogen Informatics"/>
        </authorList>
    </citation>
    <scope>NUCLEOTIDE SEQUENCE [LARGE SCALE GENOMIC DNA]</scope>
    <source>
        <strain evidence="11 12">2789STDY5834961</strain>
    </source>
</reference>
<dbReference type="EMBL" id="CYXO01000027">
    <property type="protein sequence ID" value="CUN26005.1"/>
    <property type="molecule type" value="Genomic_DNA"/>
</dbReference>
<evidence type="ECO:0000256" key="4">
    <source>
        <dbReference type="ARBA" id="ARBA00022723"/>
    </source>
</evidence>
<dbReference type="InterPro" id="IPR028082">
    <property type="entry name" value="Peripla_BP_I"/>
</dbReference>
<dbReference type="InterPro" id="IPR044085">
    <property type="entry name" value="MglB-like_PBP1"/>
</dbReference>
<dbReference type="PANTHER" id="PTHR30036:SF2">
    <property type="entry name" value="D-GALACTOSE_METHYL-GALACTOSIDE BINDING PERIPLASMIC PROTEIN MGLB"/>
    <property type="match status" value="1"/>
</dbReference>
<evidence type="ECO:0000313" key="12">
    <source>
        <dbReference type="Proteomes" id="UP000095597"/>
    </source>
</evidence>
<dbReference type="GO" id="GO:0046872">
    <property type="term" value="F:metal ion binding"/>
    <property type="evidence" value="ECO:0007669"/>
    <property type="project" value="UniProtKB-KW"/>
</dbReference>
<proteinExistence type="predicted"/>
<comment type="subcellular location">
    <subcellularLocation>
        <location evidence="1">Cell envelope</location>
    </subcellularLocation>
</comment>
<dbReference type="PANTHER" id="PTHR30036">
    <property type="entry name" value="D-XYLOSE-BINDING PERIPLASMIC PROTEIN"/>
    <property type="match status" value="1"/>
</dbReference>
<evidence type="ECO:0000259" key="10">
    <source>
        <dbReference type="Pfam" id="PF13407"/>
    </source>
</evidence>
<evidence type="ECO:0000256" key="5">
    <source>
        <dbReference type="ARBA" id="ARBA00022729"/>
    </source>
</evidence>
<name>A0A173VIN6_9FIRM</name>